<accession>A0A1S4A828</accession>
<organism evidence="3">
    <name type="scientific">Nicotiana tabacum</name>
    <name type="common">Common tobacco</name>
    <dbReference type="NCBI Taxonomy" id="4097"/>
    <lineage>
        <taxon>Eukaryota</taxon>
        <taxon>Viridiplantae</taxon>
        <taxon>Streptophyta</taxon>
        <taxon>Embryophyta</taxon>
        <taxon>Tracheophyta</taxon>
        <taxon>Spermatophyta</taxon>
        <taxon>Magnoliopsida</taxon>
        <taxon>eudicotyledons</taxon>
        <taxon>Gunneridae</taxon>
        <taxon>Pentapetalae</taxon>
        <taxon>asterids</taxon>
        <taxon>lamiids</taxon>
        <taxon>Solanales</taxon>
        <taxon>Solanaceae</taxon>
        <taxon>Nicotianoideae</taxon>
        <taxon>Nicotianeae</taxon>
        <taxon>Nicotiana</taxon>
    </lineage>
</organism>
<evidence type="ECO:0000256" key="1">
    <source>
        <dbReference type="SAM" id="MobiDB-lite"/>
    </source>
</evidence>
<sequence>MYGGAKTRVRTVGGDSEPFPLVMGLYQGSAFSPYLFVLAIDALTHHIQGEVPWRMLFADDIVLIDETRCGVNERLKEYLDSKLEKLFEIVDKSKRKYVAEEDSEFMNYREYDRMNEVFKPQSDVNAADDRLHKAPDKNAGSEQVKWKNVRIEKDADDEAVGTKEHVLNADVCTRIATARVEKILLQNTPKLPSDAAPLNEAEAAEIEKGMQSNDSTEEGKHQERL</sequence>
<protein>
    <recommendedName>
        <fullName evidence="2">Reverse transcriptase domain-containing protein</fullName>
    </recommendedName>
</protein>
<name>A0A1S4A828_TOBAC</name>
<feature type="domain" description="Reverse transcriptase" evidence="2">
    <location>
        <begin position="1"/>
        <end position="110"/>
    </location>
</feature>
<evidence type="ECO:0000313" key="3">
    <source>
        <dbReference type="RefSeq" id="XP_016472790.1"/>
    </source>
</evidence>
<reference evidence="3" key="1">
    <citation type="submission" date="2025-08" db="UniProtKB">
        <authorList>
            <consortium name="RefSeq"/>
        </authorList>
    </citation>
    <scope>IDENTIFICATION</scope>
</reference>
<evidence type="ECO:0000259" key="2">
    <source>
        <dbReference type="PROSITE" id="PS50878"/>
    </source>
</evidence>
<dbReference type="AlphaFoldDB" id="A0A1S4A828"/>
<gene>
    <name evidence="3" type="primary">LOC107794775</name>
</gene>
<dbReference type="PROSITE" id="PS50878">
    <property type="entry name" value="RT_POL"/>
    <property type="match status" value="1"/>
</dbReference>
<dbReference type="PaxDb" id="4097-A0A1S4A828"/>
<feature type="region of interest" description="Disordered" evidence="1">
    <location>
        <begin position="187"/>
        <end position="225"/>
    </location>
</feature>
<dbReference type="OrthoDB" id="424543at2759"/>
<dbReference type="InterPro" id="IPR000477">
    <property type="entry name" value="RT_dom"/>
</dbReference>
<dbReference type="KEGG" id="nta:107794775"/>
<dbReference type="RefSeq" id="XP_016472790.1">
    <property type="nucleotide sequence ID" value="XM_016617304.1"/>
</dbReference>
<dbReference type="STRING" id="4097.A0A1S4A828"/>
<proteinExistence type="predicted"/>